<dbReference type="SUPFAM" id="SSF51556">
    <property type="entry name" value="Metallo-dependent hydrolases"/>
    <property type="match status" value="1"/>
</dbReference>
<sequence>MTKRRTPPLQMEFFDSHCHFDFEVFESTRDKLWRDCTAAGITRLLIPGVAPAQWPAMREIVVRYPGLLCAVGLHPWWIDKVAGIGKFPETEKGHGIENAPGIGKGPVTERDPGIEKGPGMGQGTGIEKDSRVKKAGDAEKVPAIDTASGAGIADVIACQIAAALAEGGGVAVGECGLDRHIETPLALQQIVFEVQVRLACEHRLPLVVHVRGTHQEVLAILRRHRPKRGGVIHGFSGSPELALQYWSLGFCIGVGGTITYARAAKTRRAVAQLPAAALLLETDAPDMPLHGFQGQPNTPLRLPLIARTLAQLRDQPLADIARLTTDNGCRLFDL</sequence>
<dbReference type="Pfam" id="PF01026">
    <property type="entry name" value="TatD_DNase"/>
    <property type="match status" value="1"/>
</dbReference>
<name>A0A545SY96_9GAMM</name>
<feature type="binding site" evidence="3">
    <location>
        <position position="233"/>
    </location>
    <ligand>
        <name>a divalent metal cation</name>
        <dbReference type="ChEBI" id="CHEBI:60240"/>
        <label>2</label>
    </ligand>
</feature>
<organism evidence="5 6">
    <name type="scientific">Exilibacterium tricleocarpae</name>
    <dbReference type="NCBI Taxonomy" id="2591008"/>
    <lineage>
        <taxon>Bacteria</taxon>
        <taxon>Pseudomonadati</taxon>
        <taxon>Pseudomonadota</taxon>
        <taxon>Gammaproteobacteria</taxon>
        <taxon>Cellvibrionales</taxon>
        <taxon>Cellvibrionaceae</taxon>
        <taxon>Exilibacterium</taxon>
    </lineage>
</organism>
<keyword evidence="2" id="KW-0378">Hydrolase</keyword>
<dbReference type="CDD" id="cd01310">
    <property type="entry name" value="TatD_DNAse"/>
    <property type="match status" value="1"/>
</dbReference>
<dbReference type="GO" id="GO:0016788">
    <property type="term" value="F:hydrolase activity, acting on ester bonds"/>
    <property type="evidence" value="ECO:0007669"/>
    <property type="project" value="InterPro"/>
</dbReference>
<gene>
    <name evidence="5" type="ORF">FKG94_22415</name>
</gene>
<feature type="binding site" evidence="3">
    <location>
        <position position="283"/>
    </location>
    <ligand>
        <name>a divalent metal cation</name>
        <dbReference type="ChEBI" id="CHEBI:60240"/>
        <label>1</label>
    </ligand>
</feature>
<keyword evidence="6" id="KW-1185">Reference proteome</keyword>
<comment type="caution">
    <text evidence="5">The sequence shown here is derived from an EMBL/GenBank/DDBJ whole genome shotgun (WGS) entry which is preliminary data.</text>
</comment>
<evidence type="ECO:0000256" key="1">
    <source>
        <dbReference type="ARBA" id="ARBA00009275"/>
    </source>
</evidence>
<dbReference type="Proteomes" id="UP000319732">
    <property type="component" value="Unassembled WGS sequence"/>
</dbReference>
<dbReference type="InterPro" id="IPR032466">
    <property type="entry name" value="Metal_Hydrolase"/>
</dbReference>
<evidence type="ECO:0000313" key="5">
    <source>
        <dbReference type="EMBL" id="TQV69909.1"/>
    </source>
</evidence>
<dbReference type="PANTHER" id="PTHR46124">
    <property type="entry name" value="D-AMINOACYL-TRNA DEACYLASE"/>
    <property type="match status" value="1"/>
</dbReference>
<evidence type="ECO:0000256" key="3">
    <source>
        <dbReference type="PIRSR" id="PIRSR005902-1"/>
    </source>
</evidence>
<feature type="binding site" evidence="3">
    <location>
        <position position="209"/>
    </location>
    <ligand>
        <name>a divalent metal cation</name>
        <dbReference type="ChEBI" id="CHEBI:60240"/>
        <label>2</label>
    </ligand>
</feature>
<dbReference type="PIRSF" id="PIRSF005902">
    <property type="entry name" value="DNase_TatD"/>
    <property type="match status" value="1"/>
</dbReference>
<dbReference type="AlphaFoldDB" id="A0A545SY96"/>
<dbReference type="PROSITE" id="PS01091">
    <property type="entry name" value="TATD_3"/>
    <property type="match status" value="1"/>
</dbReference>
<comment type="similarity">
    <text evidence="1">Belongs to the metallo-dependent hydrolases superfamily. TatD-type hydrolase family.</text>
</comment>
<feature type="region of interest" description="Disordered" evidence="4">
    <location>
        <begin position="92"/>
        <end position="132"/>
    </location>
</feature>
<proteinExistence type="inferred from homology"/>
<dbReference type="EMBL" id="VHSG01000026">
    <property type="protein sequence ID" value="TQV69909.1"/>
    <property type="molecule type" value="Genomic_DNA"/>
</dbReference>
<dbReference type="GO" id="GO:0046872">
    <property type="term" value="F:metal ion binding"/>
    <property type="evidence" value="ECO:0007669"/>
    <property type="project" value="UniProtKB-KW"/>
</dbReference>
<dbReference type="PROSITE" id="PS01137">
    <property type="entry name" value="TATD_1"/>
    <property type="match status" value="1"/>
</dbReference>
<feature type="binding site" evidence="3">
    <location>
        <position position="174"/>
    </location>
    <ligand>
        <name>a divalent metal cation</name>
        <dbReference type="ChEBI" id="CHEBI:60240"/>
        <label>1</label>
    </ligand>
</feature>
<dbReference type="GO" id="GO:0005829">
    <property type="term" value="C:cytosol"/>
    <property type="evidence" value="ECO:0007669"/>
    <property type="project" value="TreeGrafter"/>
</dbReference>
<evidence type="ECO:0000313" key="6">
    <source>
        <dbReference type="Proteomes" id="UP000319732"/>
    </source>
</evidence>
<dbReference type="OrthoDB" id="9810005at2"/>
<protein>
    <submittedName>
        <fullName evidence="5">TatD family deoxyribonuclease</fullName>
    </submittedName>
</protein>
<dbReference type="InterPro" id="IPR018228">
    <property type="entry name" value="DNase_TatD-rel_CS"/>
</dbReference>
<evidence type="ECO:0000256" key="4">
    <source>
        <dbReference type="SAM" id="MobiDB-lite"/>
    </source>
</evidence>
<evidence type="ECO:0000256" key="2">
    <source>
        <dbReference type="ARBA" id="ARBA00022801"/>
    </source>
</evidence>
<reference evidence="5 6" key="1">
    <citation type="submission" date="2019-06" db="EMBL/GenBank/DDBJ databases">
        <title>Whole genome sequence for Cellvibrionaceae sp. R142.</title>
        <authorList>
            <person name="Wang G."/>
        </authorList>
    </citation>
    <scope>NUCLEOTIDE SEQUENCE [LARGE SCALE GENOMIC DNA]</scope>
    <source>
        <strain evidence="5 6">R142</strain>
    </source>
</reference>
<dbReference type="RefSeq" id="WP_142929187.1">
    <property type="nucleotide sequence ID" value="NZ_ML660104.1"/>
</dbReference>
<dbReference type="InterPro" id="IPR001130">
    <property type="entry name" value="TatD-like"/>
</dbReference>
<keyword evidence="3" id="KW-0479">Metal-binding</keyword>
<accession>A0A545SY96</accession>
<dbReference type="PANTHER" id="PTHR46124:SF3">
    <property type="entry name" value="HYDROLASE"/>
    <property type="match status" value="1"/>
</dbReference>
<dbReference type="Gene3D" id="3.20.20.140">
    <property type="entry name" value="Metal-dependent hydrolases"/>
    <property type="match status" value="1"/>
</dbReference>